<keyword evidence="5 9" id="KW-0547">Nucleotide-binding</keyword>
<dbReference type="InterPro" id="IPR007807">
    <property type="entry name" value="TcmA/NAT10_helicase"/>
</dbReference>
<evidence type="ECO:0000256" key="1">
    <source>
        <dbReference type="ARBA" id="ARBA00004604"/>
    </source>
</evidence>
<comment type="subcellular location">
    <subcellularLocation>
        <location evidence="1 9">Nucleus</location>
        <location evidence="1 9">Nucleolus</location>
    </subcellularLocation>
</comment>
<feature type="binding site" evidence="9">
    <location>
        <position position="498"/>
    </location>
    <ligand>
        <name>ATP</name>
        <dbReference type="ChEBI" id="CHEBI:30616"/>
    </ligand>
</feature>
<evidence type="ECO:0000256" key="10">
    <source>
        <dbReference type="SAM" id="MobiDB-lite"/>
    </source>
</evidence>
<keyword evidence="8 9" id="KW-0012">Acyltransferase</keyword>
<dbReference type="eggNOG" id="KOG2036">
    <property type="taxonomic scope" value="Eukaryota"/>
</dbReference>
<dbReference type="GO" id="GO:0030515">
    <property type="term" value="F:snoRNA binding"/>
    <property type="evidence" value="ECO:0007669"/>
    <property type="project" value="EnsemblFungi"/>
</dbReference>
<comment type="similarity">
    <text evidence="9">Belongs to the RNA cytidine acetyltransferase family. NAT10 subfamily.</text>
</comment>
<dbReference type="EC" id="2.3.1.-" evidence="9"/>
<dbReference type="GO" id="GO:0030688">
    <property type="term" value="C:preribosome, small subunit precursor"/>
    <property type="evidence" value="ECO:0007669"/>
    <property type="project" value="EnsemblFungi"/>
</dbReference>
<keyword evidence="3 9" id="KW-0808">Transferase</keyword>
<dbReference type="GO" id="GO:0005730">
    <property type="term" value="C:nucleolus"/>
    <property type="evidence" value="ECO:0000318"/>
    <property type="project" value="GO_Central"/>
</dbReference>
<dbReference type="Gene3D" id="3.40.50.300">
    <property type="entry name" value="P-loop containing nucleotide triphosphate hydrolases"/>
    <property type="match status" value="1"/>
</dbReference>
<dbReference type="GeneID" id="23566600"/>
<dbReference type="GO" id="GO:1990883">
    <property type="term" value="F:18S rRNA cytidine N-acetyltransferase activity"/>
    <property type="evidence" value="ECO:0000318"/>
    <property type="project" value="GO_Central"/>
</dbReference>
<dbReference type="HAMAP" id="MF_03211">
    <property type="entry name" value="RNA_acetyltr_Nat10"/>
    <property type="match status" value="1"/>
</dbReference>
<dbReference type="GO" id="GO:0016556">
    <property type="term" value="P:mRNA modification"/>
    <property type="evidence" value="ECO:0007669"/>
    <property type="project" value="EnsemblFungi"/>
</dbReference>
<comment type="catalytic activity">
    <reaction evidence="9">
        <text>a cytidine in tRNA + acetyl-CoA + ATP + H2O = an N(4)-acetylcytidine in tRNA + ADP + phosphate + CoA + H(+)</text>
        <dbReference type="Rhea" id="RHEA:53876"/>
        <dbReference type="Rhea" id="RHEA-COMP:13670"/>
        <dbReference type="Rhea" id="RHEA-COMP:13671"/>
        <dbReference type="ChEBI" id="CHEBI:15377"/>
        <dbReference type="ChEBI" id="CHEBI:15378"/>
        <dbReference type="ChEBI" id="CHEBI:30616"/>
        <dbReference type="ChEBI" id="CHEBI:43474"/>
        <dbReference type="ChEBI" id="CHEBI:57287"/>
        <dbReference type="ChEBI" id="CHEBI:57288"/>
        <dbReference type="ChEBI" id="CHEBI:74900"/>
        <dbReference type="ChEBI" id="CHEBI:82748"/>
        <dbReference type="ChEBI" id="CHEBI:456216"/>
    </reaction>
</comment>
<dbReference type="GO" id="GO:0051391">
    <property type="term" value="P:tRNA acetylation"/>
    <property type="evidence" value="ECO:0000318"/>
    <property type="project" value="GO_Central"/>
</dbReference>
<feature type="domain" description="N-acetyltransferase" evidence="13">
    <location>
        <begin position="561"/>
        <end position="794"/>
    </location>
</feature>
<keyword evidence="7 9" id="KW-0539">Nucleus</keyword>
<evidence type="ECO:0000256" key="3">
    <source>
        <dbReference type="ARBA" id="ARBA00022679"/>
    </source>
</evidence>
<feature type="region of interest" description="Disordered" evidence="10">
    <location>
        <begin position="1135"/>
        <end position="1183"/>
    </location>
</feature>
<feature type="region of interest" description="Disordered" evidence="10">
    <location>
        <begin position="1038"/>
        <end position="1109"/>
    </location>
</feature>
<evidence type="ECO:0000313" key="15">
    <source>
        <dbReference type="EMBL" id="KIS71318.1"/>
    </source>
</evidence>
<feature type="compositionally biased region" description="Basic and acidic residues" evidence="10">
    <location>
        <begin position="1043"/>
        <end position="1052"/>
    </location>
</feature>
<dbReference type="Pfam" id="PF08351">
    <property type="entry name" value="TmcA_N"/>
    <property type="match status" value="1"/>
</dbReference>
<comment type="subunit">
    <text evidence="9">Interacts with TAN1.</text>
</comment>
<dbReference type="EMBL" id="CM003141">
    <property type="protein sequence ID" value="KIS71318.1"/>
    <property type="molecule type" value="Genomic_DNA"/>
</dbReference>
<name>A0A0D1CY88_MYCMD</name>
<keyword evidence="2 9" id="KW-0698">rRNA processing</keyword>
<dbReference type="VEuPathDB" id="FungiDB:UMAG_10593"/>
<evidence type="ECO:0000256" key="8">
    <source>
        <dbReference type="ARBA" id="ARBA00023315"/>
    </source>
</evidence>
<feature type="binding site" evidence="9">
    <location>
        <begin position="669"/>
        <end position="675"/>
    </location>
    <ligand>
        <name>acetyl-CoA</name>
        <dbReference type="ChEBI" id="CHEBI:57288"/>
    </ligand>
</feature>
<dbReference type="STRING" id="237631.A0A0D1CY88"/>
<evidence type="ECO:0000313" key="16">
    <source>
        <dbReference type="Proteomes" id="UP000000561"/>
    </source>
</evidence>
<dbReference type="FunFam" id="3.40.50.11040:FF:000002">
    <property type="entry name" value="RNA cytidine acetyltransferase"/>
    <property type="match status" value="1"/>
</dbReference>
<evidence type="ECO:0000259" key="13">
    <source>
        <dbReference type="Pfam" id="PF13718"/>
    </source>
</evidence>
<feature type="binding site" evidence="9">
    <location>
        <begin position="662"/>
        <end position="664"/>
    </location>
    <ligand>
        <name>acetyl-CoA</name>
        <dbReference type="ChEBI" id="CHEBI:57288"/>
    </ligand>
</feature>
<comment type="catalytic activity">
    <reaction evidence="9">
        <text>a cytidine in 18S rRNA + acetyl-CoA + ATP + H2O = an N(4)-acetylcytidine in 18S rRNA + ADP + phosphate + CoA + H(+)</text>
        <dbReference type="Rhea" id="RHEA:51424"/>
        <dbReference type="Rhea" id="RHEA-COMP:13575"/>
        <dbReference type="Rhea" id="RHEA-COMP:13576"/>
        <dbReference type="ChEBI" id="CHEBI:15377"/>
        <dbReference type="ChEBI" id="CHEBI:15378"/>
        <dbReference type="ChEBI" id="CHEBI:30616"/>
        <dbReference type="ChEBI" id="CHEBI:43474"/>
        <dbReference type="ChEBI" id="CHEBI:57287"/>
        <dbReference type="ChEBI" id="CHEBI:57288"/>
        <dbReference type="ChEBI" id="CHEBI:74900"/>
        <dbReference type="ChEBI" id="CHEBI:82748"/>
        <dbReference type="ChEBI" id="CHEBI:456216"/>
    </reaction>
</comment>
<feature type="compositionally biased region" description="Basic residues" evidence="10">
    <location>
        <begin position="1166"/>
        <end position="1183"/>
    </location>
</feature>
<dbReference type="OrthoDB" id="10067491at2759"/>
<dbReference type="FunCoup" id="A0A0D1CY88">
    <property type="interactions" value="616"/>
</dbReference>
<evidence type="ECO:0000256" key="2">
    <source>
        <dbReference type="ARBA" id="ARBA00022552"/>
    </source>
</evidence>
<dbReference type="Gene3D" id="3.40.50.11040">
    <property type="match status" value="1"/>
</dbReference>
<organism evidence="15 16">
    <name type="scientific">Mycosarcoma maydis</name>
    <name type="common">Corn smut fungus</name>
    <name type="synonym">Ustilago maydis</name>
    <dbReference type="NCBI Taxonomy" id="5270"/>
    <lineage>
        <taxon>Eukaryota</taxon>
        <taxon>Fungi</taxon>
        <taxon>Dikarya</taxon>
        <taxon>Basidiomycota</taxon>
        <taxon>Ustilaginomycotina</taxon>
        <taxon>Ustilaginomycetes</taxon>
        <taxon>Ustilaginales</taxon>
        <taxon>Ustilaginaceae</taxon>
        <taxon>Mycosarcoma</taxon>
    </lineage>
</organism>
<evidence type="ECO:0000256" key="4">
    <source>
        <dbReference type="ARBA" id="ARBA00022694"/>
    </source>
</evidence>
<dbReference type="KEGG" id="uma:UMAG_10593"/>
<comment type="function">
    <text evidence="9">RNA cytidine acetyltransferase with specificity toward both 18S rRNA and tRNAs. Catalyzes the formation of N(4)-acetylcytidine (ac4C) in 18S rRNA. Required for early nucleolar cleavages of precursor rRNA at sites A0, A1 and A2 during 18S rRNA synthesis. Catalyzes the formation of ac4C in serine and leucine tRNAs. Requires the tRNA-binding adapter protein TAN1 for full tRNA acetyltransferase activity but not for 18S rRNA acetylation.</text>
</comment>
<dbReference type="GO" id="GO:0032040">
    <property type="term" value="C:small-subunit processome"/>
    <property type="evidence" value="ECO:0007669"/>
    <property type="project" value="EnsemblFungi"/>
</dbReference>
<dbReference type="InterPro" id="IPR027992">
    <property type="entry name" value="tRNA_bind_dom"/>
</dbReference>
<dbReference type="CDD" id="cd04301">
    <property type="entry name" value="NAT_SF"/>
    <property type="match status" value="1"/>
</dbReference>
<dbReference type="GO" id="GO:0005524">
    <property type="term" value="F:ATP binding"/>
    <property type="evidence" value="ECO:0007669"/>
    <property type="project" value="UniProtKB-UniRule"/>
</dbReference>
<dbReference type="Pfam" id="PF13718">
    <property type="entry name" value="GNAT_acetyltr_2"/>
    <property type="match status" value="1"/>
</dbReference>
<feature type="domain" description="TmcA/NAT10 N-terminal" evidence="12">
    <location>
        <begin position="8"/>
        <end position="201"/>
    </location>
</feature>
<dbReference type="GO" id="GO:0002101">
    <property type="term" value="P:tRNA wobble cytosine modification"/>
    <property type="evidence" value="ECO:0000318"/>
    <property type="project" value="GO_Central"/>
</dbReference>
<evidence type="ECO:0000259" key="12">
    <source>
        <dbReference type="Pfam" id="PF08351"/>
    </source>
</evidence>
<dbReference type="InParanoid" id="A0A0D1CY88"/>
<proteinExistence type="inferred from homology"/>
<dbReference type="Pfam" id="PF05127">
    <property type="entry name" value="NAT10_TcmA_helicase"/>
    <property type="match status" value="1"/>
</dbReference>
<feature type="region of interest" description="Disordered" evidence="10">
    <location>
        <begin position="217"/>
        <end position="236"/>
    </location>
</feature>
<feature type="compositionally biased region" description="Basic and acidic residues" evidence="10">
    <location>
        <begin position="1155"/>
        <end position="1165"/>
    </location>
</feature>
<evidence type="ECO:0000259" key="14">
    <source>
        <dbReference type="Pfam" id="PF13725"/>
    </source>
</evidence>
<feature type="binding site" evidence="9">
    <location>
        <begin position="298"/>
        <end position="307"/>
    </location>
    <ligand>
        <name>ATP</name>
        <dbReference type="ChEBI" id="CHEBI:30616"/>
    </ligand>
</feature>
<keyword evidence="16" id="KW-1185">Reference proteome</keyword>
<accession>A0A0D1CY88</accession>
<feature type="domain" description="Possible tRNA binding" evidence="14">
    <location>
        <begin position="805"/>
        <end position="1046"/>
    </location>
</feature>
<dbReference type="Pfam" id="PF13725">
    <property type="entry name" value="tRNA_bind_2"/>
    <property type="match status" value="1"/>
</dbReference>
<dbReference type="InterPro" id="IPR027417">
    <property type="entry name" value="P-loop_NTPase"/>
</dbReference>
<reference evidence="15 16" key="1">
    <citation type="journal article" date="2006" name="Nature">
        <title>Insights from the genome of the biotrophic fungal plant pathogen Ustilago maydis.</title>
        <authorList>
            <person name="Kamper J."/>
            <person name="Kahmann R."/>
            <person name="Bolker M."/>
            <person name="Ma L.J."/>
            <person name="Brefort T."/>
            <person name="Saville B.J."/>
            <person name="Banuett F."/>
            <person name="Kronstad J.W."/>
            <person name="Gold S.E."/>
            <person name="Muller O."/>
            <person name="Perlin M.H."/>
            <person name="Wosten H.A."/>
            <person name="de Vries R."/>
            <person name="Ruiz-Herrera J."/>
            <person name="Reynaga-Pena C.G."/>
            <person name="Snetselaar K."/>
            <person name="McCann M."/>
            <person name="Perez-Martin J."/>
            <person name="Feldbrugge M."/>
            <person name="Basse C.W."/>
            <person name="Steinberg G."/>
            <person name="Ibeas J.I."/>
            <person name="Holloman W."/>
            <person name="Guzman P."/>
            <person name="Farman M."/>
            <person name="Stajich J.E."/>
            <person name="Sentandreu R."/>
            <person name="Gonzalez-Prieto J.M."/>
            <person name="Kennell J.C."/>
            <person name="Molina L."/>
            <person name="Schirawski J."/>
            <person name="Mendoza-Mendoza A."/>
            <person name="Greilinger D."/>
            <person name="Munch K."/>
            <person name="Rossel N."/>
            <person name="Scherer M."/>
            <person name="Vranes M."/>
            <person name="Ladendorf O."/>
            <person name="Vincon V."/>
            <person name="Fuchs U."/>
            <person name="Sandrock B."/>
            <person name="Meng S."/>
            <person name="Ho E.C."/>
            <person name="Cahill M.J."/>
            <person name="Boyce K.J."/>
            <person name="Klose J."/>
            <person name="Klosterman S.J."/>
            <person name="Deelstra H.J."/>
            <person name="Ortiz-Castellanos L."/>
            <person name="Li W."/>
            <person name="Sanchez-Alonso P."/>
            <person name="Schreier P.H."/>
            <person name="Hauser-Hahn I."/>
            <person name="Vaupel M."/>
            <person name="Koopmann E."/>
            <person name="Friedrich G."/>
            <person name="Voss H."/>
            <person name="Schluter T."/>
            <person name="Margolis J."/>
            <person name="Platt D."/>
            <person name="Swimmer C."/>
            <person name="Gnirke A."/>
            <person name="Chen F."/>
            <person name="Vysotskaia V."/>
            <person name="Mannhaupt G."/>
            <person name="Guldener U."/>
            <person name="Munsterkotter M."/>
            <person name="Haase D."/>
            <person name="Oesterheld M."/>
            <person name="Mewes H.W."/>
            <person name="Mauceli E.W."/>
            <person name="DeCaprio D."/>
            <person name="Wade C.M."/>
            <person name="Butler J."/>
            <person name="Young S."/>
            <person name="Jaffe D.B."/>
            <person name="Calvo S."/>
            <person name="Nusbaum C."/>
            <person name="Galagan J."/>
            <person name="Birren B.W."/>
        </authorList>
    </citation>
    <scope>NUCLEOTIDE SEQUENCE [LARGE SCALE GENOMIC DNA]</scope>
    <source>
        <strain evidence="16">DSM 14603 / FGSC 9021 / UM521</strain>
    </source>
</reference>
<dbReference type="InterPro" id="IPR032672">
    <property type="entry name" value="TmcA/NAT10/Kre33"/>
</dbReference>
<evidence type="ECO:0000256" key="9">
    <source>
        <dbReference type="HAMAP-Rule" id="MF_03211"/>
    </source>
</evidence>
<gene>
    <name evidence="9" type="primary">NAT10</name>
    <name evidence="15" type="ORF">UMAG_10593</name>
</gene>
<dbReference type="Proteomes" id="UP000000561">
    <property type="component" value="Chromosome 2"/>
</dbReference>
<dbReference type="GO" id="GO:0000049">
    <property type="term" value="F:tRNA binding"/>
    <property type="evidence" value="ECO:0000318"/>
    <property type="project" value="GO_Central"/>
</dbReference>
<dbReference type="InterPro" id="IPR000182">
    <property type="entry name" value="GNAT_dom"/>
</dbReference>
<dbReference type="PANTHER" id="PTHR10925:SF5">
    <property type="entry name" value="RNA CYTIDINE ACETYLTRANSFERASE"/>
    <property type="match status" value="1"/>
</dbReference>
<dbReference type="AlphaFoldDB" id="A0A0D1CY88"/>
<feature type="region of interest" description="Disordered" evidence="10">
    <location>
        <begin position="449"/>
        <end position="471"/>
    </location>
</feature>
<dbReference type="GO" id="GO:1904812">
    <property type="term" value="P:rRNA acetylation involved in maturation of SSU-rRNA"/>
    <property type="evidence" value="ECO:0000318"/>
    <property type="project" value="GO_Central"/>
</dbReference>
<dbReference type="RefSeq" id="XP_011387343.1">
    <property type="nucleotide sequence ID" value="XM_011389041.1"/>
</dbReference>
<feature type="domain" description="TcmA/NAT10 helicase" evidence="11">
    <location>
        <begin position="293"/>
        <end position="516"/>
    </location>
</feature>
<protein>
    <recommendedName>
        <fullName evidence="9">RNA cytidine acetyltransferase</fullName>
        <ecNumber evidence="9">2.3.1.-</ecNumber>
    </recommendedName>
    <alternativeName>
        <fullName evidence="9">18S rRNA cytosine acetyltransferase</fullName>
    </alternativeName>
</protein>
<keyword evidence="6 9" id="KW-0067">ATP-binding</keyword>
<evidence type="ECO:0000256" key="6">
    <source>
        <dbReference type="ARBA" id="ARBA00022840"/>
    </source>
</evidence>
<evidence type="ECO:0000256" key="7">
    <source>
        <dbReference type="ARBA" id="ARBA00023242"/>
    </source>
</evidence>
<feature type="binding site" evidence="9">
    <location>
        <position position="767"/>
    </location>
    <ligand>
        <name>acetyl-CoA</name>
        <dbReference type="ChEBI" id="CHEBI:57288"/>
    </ligand>
</feature>
<feature type="region of interest" description="Disordered" evidence="10">
    <location>
        <begin position="999"/>
        <end position="1021"/>
    </location>
</feature>
<sequence>MRKQLDPRIPTLIRNNVALNHRSFFVIVGDKGKDQIVNLHFLLSQSRVQSRPNVLWCYKKDLGFTTHRKKREQKIKNDIKRGIREKGQGDPFELFVSLTDIRYCYYKDTPKILGQTYGMLILQDFEAVTPNMLARTIETVEGGGVVILLLKTMSSLRQLYSLGMDVHRNYRSNASDDDPVARFNERFLLSLGANPDTLLLDDELNVLPLSKAKDIQPLPETSTGAGTGVGSTVRKGKERVEADEELAELKDQVRETKVVGQVVRHAKTLDQAKAVLTILDILASSSLSTTVALTAARGRGKSAALGLCIAAAVAHGYSNIFVTSPSPENLKTLFEFVFKGLDALGYDEVADWDLQRGTGEWKDVVVRVNIFRGHRQTIQYIQPQDHQVLGQAELVVIDEAAAIPLPLVRNLMGPYLVFLSSTINGYEGTGRSLSLKLIQQLRDSARGIADATDADDSTASSSKAVRKQAKGGLNTGRAAGAALAARSLKEVELKEPIRYSRGDKIESWLHQLLCLDASLTRLSSAALKAKGCPHPSSCDLYMVNRDALFSYHPASEVFLQRMMALYVASHYKNSPNDLQLMSDAPGHRLFVLLAPLKGNEGGLPEPLCVVQVALEGNISRGVVLNSLSRGTREAGDLIPWLVAQQFQDADFASLSGARVVRIAVHPDYARMGYGARALQALEAFYSGQLLDVDNVRDDLDDGETFAAVRDRKISKDANLLQGDEIRVRDAARMPALLQRLSERRPEQLDWLGVSYGLTPQLFKFWKKAGYTPLWVRQIANDLTGEYTTVQLKSLDTSISTTGSAWLGSLAADFRKRFISLLSYRFREFSTITALTVLEAATQGARLAADDDSLPASSTSLSLGAAELRTLLTPFDMKRLDSYSNNMVEMSVVLDLLPTLGALYFNNRLRAVREDEATASAIDAQDDEEELRLSGLQSSLLLAIGLQRKTPDEISAELRLPLQQAMALFVKTVRLLVKSLRKVEKRDIVRSMPELSSGLEARAPLRKKANSARGTDQSDDWTALKGDLQSELRDAGREFLAGNKESEAYGKLDDDQEEDDHESKDGADQQEDKEEEGEEQDDVDEDDDDDDDDDELLTAKQKLIDSMDLSKYAIKDGADGANWSQAEAEVANMLRKNGGNDLKGFNTTISVKGTKRAADDKVEASPKKAKASNKSGERKKQKRR</sequence>
<dbReference type="Gene3D" id="3.40.630.30">
    <property type="match status" value="1"/>
</dbReference>
<dbReference type="InterPro" id="IPR013562">
    <property type="entry name" value="TmcA/NAT10_N"/>
</dbReference>
<dbReference type="PANTHER" id="PTHR10925">
    <property type="entry name" value="N-ACETYLTRANSFERASE 10"/>
    <property type="match status" value="1"/>
</dbReference>
<keyword evidence="4 9" id="KW-0819">tRNA processing</keyword>
<dbReference type="GO" id="GO:0051392">
    <property type="term" value="F:tRNA cytidine N4-acetyltransferase activity"/>
    <property type="evidence" value="ECO:0000318"/>
    <property type="project" value="GO_Central"/>
</dbReference>
<evidence type="ECO:0000259" key="11">
    <source>
        <dbReference type="Pfam" id="PF05127"/>
    </source>
</evidence>
<feature type="compositionally biased region" description="Acidic residues" evidence="10">
    <location>
        <begin position="1067"/>
        <end position="1095"/>
    </location>
</feature>
<evidence type="ECO:0000256" key="5">
    <source>
        <dbReference type="ARBA" id="ARBA00022741"/>
    </source>
</evidence>
<dbReference type="InterPro" id="IPR033688">
    <property type="entry name" value="NAT10"/>
</dbReference>